<protein>
    <recommendedName>
        <fullName evidence="1">FAD dependent oxidoreductase domain-containing protein</fullName>
    </recommendedName>
</protein>
<keyword evidence="3" id="KW-1185">Reference proteome</keyword>
<gene>
    <name evidence="2" type="ORF">HJC23_013387</name>
</gene>
<dbReference type="CDD" id="cd19946">
    <property type="entry name" value="GlpA-like_Fer2_BFD-like"/>
    <property type="match status" value="1"/>
</dbReference>
<dbReference type="Pfam" id="PF01266">
    <property type="entry name" value="DAO"/>
    <property type="match status" value="2"/>
</dbReference>
<dbReference type="AlphaFoldDB" id="A0ABD3PVA9"/>
<accession>A0ABD3PVA9</accession>
<comment type="caution">
    <text evidence="2">The sequence shown here is derived from an EMBL/GenBank/DDBJ whole genome shotgun (WGS) entry which is preliminary data.</text>
</comment>
<evidence type="ECO:0000313" key="3">
    <source>
        <dbReference type="Proteomes" id="UP001516023"/>
    </source>
</evidence>
<name>A0ABD3PVA9_9STRA</name>
<dbReference type="InterPro" id="IPR006076">
    <property type="entry name" value="FAD-dep_OxRdtase"/>
</dbReference>
<dbReference type="InterPro" id="IPR052745">
    <property type="entry name" value="G3P_Oxidase/Oxidoreductase"/>
</dbReference>
<dbReference type="PANTHER" id="PTHR42720">
    <property type="entry name" value="GLYCEROL-3-PHOSPHATE DEHYDROGENASE"/>
    <property type="match status" value="1"/>
</dbReference>
<dbReference type="PANTHER" id="PTHR42720:SF1">
    <property type="entry name" value="GLYCEROL 3-PHOSPHATE OXIDASE"/>
    <property type="match status" value="1"/>
</dbReference>
<dbReference type="Proteomes" id="UP001516023">
    <property type="component" value="Unassembled WGS sequence"/>
</dbReference>
<proteinExistence type="predicted"/>
<evidence type="ECO:0000313" key="2">
    <source>
        <dbReference type="EMBL" id="KAL3792113.1"/>
    </source>
</evidence>
<organism evidence="2 3">
    <name type="scientific">Cyclotella cryptica</name>
    <dbReference type="NCBI Taxonomy" id="29204"/>
    <lineage>
        <taxon>Eukaryota</taxon>
        <taxon>Sar</taxon>
        <taxon>Stramenopiles</taxon>
        <taxon>Ochrophyta</taxon>
        <taxon>Bacillariophyta</taxon>
        <taxon>Coscinodiscophyceae</taxon>
        <taxon>Thalassiosirophycidae</taxon>
        <taxon>Stephanodiscales</taxon>
        <taxon>Stephanodiscaceae</taxon>
        <taxon>Cyclotella</taxon>
    </lineage>
</organism>
<dbReference type="SUPFAM" id="SSF51905">
    <property type="entry name" value="FAD/NAD(P)-binding domain"/>
    <property type="match status" value="2"/>
</dbReference>
<dbReference type="Gene3D" id="1.10.10.1100">
    <property type="entry name" value="BFD-like [2Fe-2S]-binding domain"/>
    <property type="match status" value="1"/>
</dbReference>
<reference evidence="2 3" key="1">
    <citation type="journal article" date="2020" name="G3 (Bethesda)">
        <title>Improved Reference Genome for Cyclotella cryptica CCMP332, a Model for Cell Wall Morphogenesis, Salinity Adaptation, and Lipid Production in Diatoms (Bacillariophyta).</title>
        <authorList>
            <person name="Roberts W.R."/>
            <person name="Downey K.M."/>
            <person name="Ruck E.C."/>
            <person name="Traller J.C."/>
            <person name="Alverson A.J."/>
        </authorList>
    </citation>
    <scope>NUCLEOTIDE SEQUENCE [LARGE SCALE GENOMIC DNA]</scope>
    <source>
        <strain evidence="2 3">CCMP332</strain>
    </source>
</reference>
<dbReference type="EMBL" id="JABMIG020000105">
    <property type="protein sequence ID" value="KAL3792113.1"/>
    <property type="molecule type" value="Genomic_DNA"/>
</dbReference>
<dbReference type="InterPro" id="IPR036188">
    <property type="entry name" value="FAD/NAD-bd_sf"/>
</dbReference>
<dbReference type="InterPro" id="IPR041854">
    <property type="entry name" value="BFD-like_2Fe2S-bd_dom_sf"/>
</dbReference>
<dbReference type="Gene3D" id="3.30.9.10">
    <property type="entry name" value="D-Amino Acid Oxidase, subunit A, domain 2"/>
    <property type="match status" value="2"/>
</dbReference>
<sequence length="739" mass="81002">MAPLEPPPDRKHPQHGVKGVYYGGHWVDLEDCANSFQPDPAKCSQCPTRSTCPRSKSRNAQGVAPHTIYDVAIIGAGCIGSAIARELSRYNLKTILLESADDVSQGATKGNSGIVHAGYDDKPGTNRAKFCWRGNQMFPALDRELRFGYQLNGSLVVATSEKEVEMLHQLMKRGETNGVQNLRIVQKDELFQMEPALHPSAIAALHAPDAGNVIPYEYAVALAENAVDNGVELRIRREVVGIEKKNHDGNGQVFDVNVRHWEPRSYVDARERMGKRPDGEESSNDVNSGGMGRLVFRVSIAISSASVMIKGMIMMLDDTASDALRLQVPSQHSWYLSAILLFGSSTSSKSKKPVALKDLVEQCSPPEGKGDEGKVQVTDMFTGGSGSWNAVNGVTVGHEIVKCRYVINCTGSASDKVARMIGDDSFYIKPRLGDYLLLNRNQGHLTQHTIFPCPDPILGKGVLVQTTLWGNLILGPTARDVDNDEARDMSPESVQEYILSKCKKLCPYFDPKEVFHAFCGARSKSSRGDWIIEPSAKDAHFIHVAGIDSPGLAGSPAIAIEVVRLLKEAGLETPPNERFNPNRAPIIMPKAGMKGLKMGPVGKNDSDGTDSDEAKMASNVICKCEKVTGTVFSKDVGFNVSFLTFDFITELEVVRAMRRSLPIDSTQAIRKRTRAGMGHCQGDPLNYNCECRVKAIIARENNVTVDEVGSRPWPATSTLSQRWIDDEEKMALEKRMMVD</sequence>
<evidence type="ECO:0000259" key="1">
    <source>
        <dbReference type="Pfam" id="PF01266"/>
    </source>
</evidence>
<dbReference type="Gene3D" id="3.50.50.60">
    <property type="entry name" value="FAD/NAD(P)-binding domain"/>
    <property type="match status" value="1"/>
</dbReference>
<feature type="domain" description="FAD dependent oxidoreductase" evidence="1">
    <location>
        <begin position="391"/>
        <end position="563"/>
    </location>
</feature>
<feature type="domain" description="FAD dependent oxidoreductase" evidence="1">
    <location>
        <begin position="70"/>
        <end position="256"/>
    </location>
</feature>